<dbReference type="OrthoDB" id="2989229at2"/>
<gene>
    <name evidence="2" type="ORF">MOPEL_091_00270</name>
</gene>
<accession>H5UTC4</accession>
<reference evidence="2 3" key="1">
    <citation type="submission" date="2012-02" db="EMBL/GenBank/DDBJ databases">
        <title>Whole genome shotgun sequence of Mobilicoccus pelagius NBRC 104925.</title>
        <authorList>
            <person name="Yoshida Y."/>
            <person name="Hosoyama A."/>
            <person name="Tsuchikane K."/>
            <person name="Katsumata H."/>
            <person name="Yamazaki S."/>
            <person name="Fujita N."/>
        </authorList>
    </citation>
    <scope>NUCLEOTIDE SEQUENCE [LARGE SCALE GENOMIC DNA]</scope>
    <source>
        <strain evidence="2 3">NBRC 104925</strain>
    </source>
</reference>
<dbReference type="RefSeq" id="WP_009482880.1">
    <property type="nucleotide sequence ID" value="NZ_BAFE01000068.1"/>
</dbReference>
<dbReference type="Pfam" id="PF01966">
    <property type="entry name" value="HD"/>
    <property type="match status" value="1"/>
</dbReference>
<protein>
    <recommendedName>
        <fullName evidence="1">HD domain-containing protein</fullName>
    </recommendedName>
</protein>
<proteinExistence type="predicted"/>
<dbReference type="eggNOG" id="COG1418">
    <property type="taxonomic scope" value="Bacteria"/>
</dbReference>
<evidence type="ECO:0000259" key="1">
    <source>
        <dbReference type="Pfam" id="PF01966"/>
    </source>
</evidence>
<dbReference type="SUPFAM" id="SSF109604">
    <property type="entry name" value="HD-domain/PDEase-like"/>
    <property type="match status" value="1"/>
</dbReference>
<dbReference type="Gene3D" id="1.10.3210.10">
    <property type="entry name" value="Hypothetical protein af1432"/>
    <property type="match status" value="1"/>
</dbReference>
<comment type="caution">
    <text evidence="2">The sequence shown here is derived from an EMBL/GenBank/DDBJ whole genome shotgun (WGS) entry which is preliminary data.</text>
</comment>
<evidence type="ECO:0000313" key="3">
    <source>
        <dbReference type="Proteomes" id="UP000004367"/>
    </source>
</evidence>
<sequence>MMPTVREAEALARELVGGIMPRWAHVRAAGRTAEELVQRAGLSERVAVAVWLHDVGYGAGIRETGFHPLDGARHLERLGIDDEIVRLVAWHTGAGFEAEQRGLIDDLTGFKAPEQVELDALTMVDLATGPDGTAVLDSRRIAEILSRYEDGDPVHEAVTRSTPFLLASSARAKERLGLPEEWPTIC</sequence>
<dbReference type="Proteomes" id="UP000004367">
    <property type="component" value="Unassembled WGS sequence"/>
</dbReference>
<dbReference type="InterPro" id="IPR006674">
    <property type="entry name" value="HD_domain"/>
</dbReference>
<dbReference type="STRING" id="1089455.MOPEL_091_00270"/>
<dbReference type="AlphaFoldDB" id="H5UTC4"/>
<organism evidence="2 3">
    <name type="scientific">Mobilicoccus pelagius NBRC 104925</name>
    <dbReference type="NCBI Taxonomy" id="1089455"/>
    <lineage>
        <taxon>Bacteria</taxon>
        <taxon>Bacillati</taxon>
        <taxon>Actinomycetota</taxon>
        <taxon>Actinomycetes</taxon>
        <taxon>Micrococcales</taxon>
        <taxon>Dermatophilaceae</taxon>
        <taxon>Mobilicoccus</taxon>
    </lineage>
</organism>
<keyword evidence="3" id="KW-1185">Reference proteome</keyword>
<dbReference type="EMBL" id="BAFE01000068">
    <property type="protein sequence ID" value="GAB48982.1"/>
    <property type="molecule type" value="Genomic_DNA"/>
</dbReference>
<evidence type="ECO:0000313" key="2">
    <source>
        <dbReference type="EMBL" id="GAB48982.1"/>
    </source>
</evidence>
<feature type="domain" description="HD" evidence="1">
    <location>
        <begin position="22"/>
        <end position="98"/>
    </location>
</feature>
<name>H5UTC4_9MICO</name>